<dbReference type="InterPro" id="IPR016496">
    <property type="entry name" value="GTPase_HflX"/>
</dbReference>
<dbReference type="GO" id="GO:0043022">
    <property type="term" value="F:ribosome binding"/>
    <property type="evidence" value="ECO:0007669"/>
    <property type="project" value="TreeGrafter"/>
</dbReference>
<dbReference type="AlphaFoldDB" id="A0A834CG71"/>
<comment type="caution">
    <text evidence="1">The sequence shown here is derived from an EMBL/GenBank/DDBJ whole genome shotgun (WGS) entry which is preliminary data.</text>
</comment>
<protein>
    <submittedName>
        <fullName evidence="1">Putative GTP-binding protein 6</fullName>
    </submittedName>
</protein>
<dbReference type="EMBL" id="WKFB01000318">
    <property type="protein sequence ID" value="KAF6726923.1"/>
    <property type="molecule type" value="Genomic_DNA"/>
</dbReference>
<evidence type="ECO:0000313" key="2">
    <source>
        <dbReference type="Proteomes" id="UP000646548"/>
    </source>
</evidence>
<dbReference type="GO" id="GO:0005737">
    <property type="term" value="C:cytoplasm"/>
    <property type="evidence" value="ECO:0007669"/>
    <property type="project" value="TreeGrafter"/>
</dbReference>
<dbReference type="Proteomes" id="UP000646548">
    <property type="component" value="Unassembled WGS sequence"/>
</dbReference>
<name>A0A834CG71_ORYME</name>
<gene>
    <name evidence="1" type="ORF">FQA47_019103</name>
</gene>
<evidence type="ECO:0000313" key="1">
    <source>
        <dbReference type="EMBL" id="KAF6726923.1"/>
    </source>
</evidence>
<organism evidence="1 2">
    <name type="scientific">Oryzias melastigma</name>
    <name type="common">Marine medaka</name>
    <dbReference type="NCBI Taxonomy" id="30732"/>
    <lineage>
        <taxon>Eukaryota</taxon>
        <taxon>Metazoa</taxon>
        <taxon>Chordata</taxon>
        <taxon>Craniata</taxon>
        <taxon>Vertebrata</taxon>
        <taxon>Euteleostomi</taxon>
        <taxon>Actinopterygii</taxon>
        <taxon>Neopterygii</taxon>
        <taxon>Teleostei</taxon>
        <taxon>Neoteleostei</taxon>
        <taxon>Acanthomorphata</taxon>
        <taxon>Ovalentaria</taxon>
        <taxon>Atherinomorphae</taxon>
        <taxon>Beloniformes</taxon>
        <taxon>Adrianichthyidae</taxon>
        <taxon>Oryziinae</taxon>
        <taxon>Oryzias</taxon>
    </lineage>
</organism>
<reference evidence="1" key="1">
    <citation type="journal article" name="BMC Genomics">
        <title>Long-read sequencing and de novo genome assembly of marine medaka (Oryzias melastigma).</title>
        <authorList>
            <person name="Liang P."/>
            <person name="Saqib H.S.A."/>
            <person name="Ni X."/>
            <person name="Shen Y."/>
        </authorList>
    </citation>
    <scope>NUCLEOTIDE SEQUENCE</scope>
    <source>
        <strain evidence="1">Bigg-433</strain>
    </source>
</reference>
<sequence>MMVFLRRIKPWLPLLHRSFTQKAAATSGLVHAASRGSPPQFRPFSLSACALMNPDDFSCSSGAAGEDQDIPGDTEVEEIFQQQVPTGVGQGQRIFIVHPDVKWGSRKQHLTTAELMMAEAVGLVKTLDSWTVVDQLILSTKTPEKKLIFGKGNFQYLTEKIRQTAGITAVFVNVERLSALSEVSSPAVHLCSTTNIDSSLFGSRGNLRKPGGSKSLTDIQLSFTFFAATPKPKRPSCKSPLQRSPC</sequence>
<dbReference type="Gene3D" id="3.40.50.11060">
    <property type="entry name" value="GTPase HflX, N-terminal domain"/>
    <property type="match status" value="1"/>
</dbReference>
<dbReference type="GO" id="GO:0005525">
    <property type="term" value="F:GTP binding"/>
    <property type="evidence" value="ECO:0007669"/>
    <property type="project" value="InterPro"/>
</dbReference>
<dbReference type="InterPro" id="IPR042108">
    <property type="entry name" value="GTPase_HflX_N_sf"/>
</dbReference>
<proteinExistence type="predicted"/>
<dbReference type="PANTHER" id="PTHR10229">
    <property type="entry name" value="GTP-BINDING PROTEIN HFLX"/>
    <property type="match status" value="1"/>
</dbReference>
<accession>A0A834CG71</accession>
<dbReference type="PANTHER" id="PTHR10229:SF0">
    <property type="entry name" value="GTP-BINDING PROTEIN 6-RELATED"/>
    <property type="match status" value="1"/>
</dbReference>